<dbReference type="PANTHER" id="PTHR13356:SF0">
    <property type="entry name" value="SOSS COMPLEX SUBUNIT B HOMOLOG"/>
    <property type="match status" value="1"/>
</dbReference>
<sequence>MMRKTLSVIRTTEIAPHTLVLRQRLVFYSQAGARSNVSLRKAHVAPKGNLPAASTGAKSLWPFGAQEVSLPEVKRDYVNKRALDKKTRFTVRQRIRDEGVTSNLFPVMFNQNTSLFSYEVRATRHPLHLPPLKNAEETSESPTGSKERKGSKKKKASTSQGDPMPLIKRVECSRAWAAIQRYLRRCAGNVPPVVNVRYKVYSTAPLPVNALELPPEYLDLGWIECKLHFNGKIKFADMEAAELQETVNKIVMWSIRKEERQSSHTFCVAKESSGKAVHVHNAVTVDGLRVFKGTIVRAMYVNTDDAEVKLHSPLASSAVSPPPGDALKTLPAGSYEAKPLRFLVEEFVRSFVFKNRNVQSYKISDASGTIQASLWDATEETRLEVGCVYDVTGYRVRVFETHNGMRLVEMTMGKSTFDAVKQEQQAEPKKDGDNVPIANEVVGSAKLERRSRNSKKNTGKKEEERRWREVESHAQSVDNANGSGSAKPLLPKHPGSLVLKIDTKCTVASELSLWDEVKQHFGSGPYDAATMERITCSVQGTPVVTSTTLRHSIVRVVRFNMVSTEENIEPSLSHLLHKLEPGQPYALLRDYTIAPLQALHCCFDPRMKSWQTATVSTCSFMPSQRLTILELFRGKVGNEMRDWGLAVEENALSSKAVSLLPTPSKESPYGQQKWNEGRKANLSQQGAQGKYKEGHHPPPPSFPTTIAVVGILPPQAGEEDEGRRIKQTAQAIGRYFRTTTVITVADEQEAVRYLIQQLTTSGNVAVQDPNAAAVIVTDERETRLARWVQAECLTRGIMPVFIAPVSSPKLHQLRCANARTRLRTMFESNPLRGVDLYKEVPAIRQRRVLLVGVDSCHTPTVSTGSIVGILCTPERNHLFPFFWKHEQRGQEVELVNEHFGVLISRTVELYGGLDEVVVFQDGDVFSEMMAMRAHVPAGCGFTFACLHKRSDVRFVHLLQGEAVDSTPGKALAGNAVKGTVVQALTPLRADVDPLRGEVLNSFYLQNHDCDTSTARTVHYTLHNVSPTLDVSDMQQLSHVLAHVASPRATKLPIPTRCAHRLSAIAERLIDAAPPLEYSMIPAPLNGRLWFL</sequence>
<dbReference type="InterPro" id="IPR036397">
    <property type="entry name" value="RNaseH_sf"/>
</dbReference>
<dbReference type="GO" id="GO:0010212">
    <property type="term" value="P:response to ionizing radiation"/>
    <property type="evidence" value="ECO:0007669"/>
    <property type="project" value="TreeGrafter"/>
</dbReference>
<keyword evidence="1" id="KW-0238">DNA-binding</keyword>
<dbReference type="SUPFAM" id="SSF53098">
    <property type="entry name" value="Ribonuclease H-like"/>
    <property type="match status" value="1"/>
</dbReference>
<dbReference type="SMART" id="SM00950">
    <property type="entry name" value="Piwi"/>
    <property type="match status" value="1"/>
</dbReference>
<feature type="compositionally biased region" description="Basic and acidic residues" evidence="2">
    <location>
        <begin position="459"/>
        <end position="472"/>
    </location>
</feature>
<feature type="domain" description="Piwi" evidence="3">
    <location>
        <begin position="771"/>
        <end position="1070"/>
    </location>
</feature>
<proteinExistence type="predicted"/>
<dbReference type="GO" id="GO:0000724">
    <property type="term" value="P:double-strand break repair via homologous recombination"/>
    <property type="evidence" value="ECO:0007669"/>
    <property type="project" value="TreeGrafter"/>
</dbReference>
<gene>
    <name evidence="4" type="ORF">TCIL3000_10_1830</name>
</gene>
<dbReference type="Gene3D" id="2.40.50.140">
    <property type="entry name" value="Nucleic acid-binding proteins"/>
    <property type="match status" value="1"/>
</dbReference>
<evidence type="ECO:0000256" key="1">
    <source>
        <dbReference type="ARBA" id="ARBA00023125"/>
    </source>
</evidence>
<dbReference type="GO" id="GO:0003677">
    <property type="term" value="F:DNA binding"/>
    <property type="evidence" value="ECO:0007669"/>
    <property type="project" value="UniProtKB-KW"/>
</dbReference>
<accession>G0UVK8</accession>
<dbReference type="InterPro" id="IPR012337">
    <property type="entry name" value="RNaseH-like_sf"/>
</dbReference>
<reference evidence="4" key="1">
    <citation type="journal article" date="2012" name="Proc. Natl. Acad. Sci. U.S.A.">
        <title>Antigenic diversity is generated by distinct evolutionary mechanisms in African trypanosome species.</title>
        <authorList>
            <person name="Jackson A.P."/>
            <person name="Berry A."/>
            <person name="Aslett M."/>
            <person name="Allison H.C."/>
            <person name="Burton P."/>
            <person name="Vavrova-Anderson J."/>
            <person name="Brown R."/>
            <person name="Browne H."/>
            <person name="Corton N."/>
            <person name="Hauser H."/>
            <person name="Gamble J."/>
            <person name="Gilderthorp R."/>
            <person name="Marcello L."/>
            <person name="McQuillan J."/>
            <person name="Otto T.D."/>
            <person name="Quail M.A."/>
            <person name="Sanders M.J."/>
            <person name="van Tonder A."/>
            <person name="Ginger M.L."/>
            <person name="Field M.C."/>
            <person name="Barry J.D."/>
            <person name="Hertz-Fowler C."/>
            <person name="Berriman M."/>
        </authorList>
    </citation>
    <scope>NUCLEOTIDE SEQUENCE</scope>
    <source>
        <strain evidence="4">IL3000</strain>
    </source>
</reference>
<organism evidence="4">
    <name type="scientific">Trypanosoma congolense (strain IL3000)</name>
    <dbReference type="NCBI Taxonomy" id="1068625"/>
    <lineage>
        <taxon>Eukaryota</taxon>
        <taxon>Discoba</taxon>
        <taxon>Euglenozoa</taxon>
        <taxon>Kinetoplastea</taxon>
        <taxon>Metakinetoplastina</taxon>
        <taxon>Trypanosomatida</taxon>
        <taxon>Trypanosomatidae</taxon>
        <taxon>Trypanosoma</taxon>
        <taxon>Nannomonas</taxon>
    </lineage>
</organism>
<name>G0UVK8_TRYCI</name>
<dbReference type="EMBL" id="HE575323">
    <property type="protein sequence ID" value="CCC93424.1"/>
    <property type="molecule type" value="Genomic_DNA"/>
</dbReference>
<feature type="region of interest" description="Disordered" evidence="2">
    <location>
        <begin position="127"/>
        <end position="164"/>
    </location>
</feature>
<evidence type="ECO:0000259" key="3">
    <source>
        <dbReference type="SMART" id="SM00950"/>
    </source>
</evidence>
<evidence type="ECO:0000256" key="2">
    <source>
        <dbReference type="SAM" id="MobiDB-lite"/>
    </source>
</evidence>
<protein>
    <submittedName>
        <fullName evidence="4">Putative PIWI-like protein 1</fullName>
    </submittedName>
</protein>
<feature type="compositionally biased region" description="Basic and acidic residues" evidence="2">
    <location>
        <begin position="420"/>
        <end position="433"/>
    </location>
</feature>
<dbReference type="InterPro" id="IPR012340">
    <property type="entry name" value="NA-bd_OB-fold"/>
</dbReference>
<dbReference type="GO" id="GO:0070876">
    <property type="term" value="C:SOSS complex"/>
    <property type="evidence" value="ECO:0007669"/>
    <property type="project" value="TreeGrafter"/>
</dbReference>
<dbReference type="Pfam" id="PF02171">
    <property type="entry name" value="Piwi"/>
    <property type="match status" value="1"/>
</dbReference>
<evidence type="ECO:0000313" key="4">
    <source>
        <dbReference type="EMBL" id="CCC93424.1"/>
    </source>
</evidence>
<dbReference type="PANTHER" id="PTHR13356">
    <property type="entry name" value="OB FOLD NUCLEIC ACID BINDING PROTEIN-RELATED"/>
    <property type="match status" value="1"/>
</dbReference>
<dbReference type="GO" id="GO:0044818">
    <property type="term" value="P:mitotic G2/M transition checkpoint"/>
    <property type="evidence" value="ECO:0007669"/>
    <property type="project" value="TreeGrafter"/>
</dbReference>
<dbReference type="InterPro" id="IPR051231">
    <property type="entry name" value="SOSS-B"/>
</dbReference>
<dbReference type="InterPro" id="IPR003165">
    <property type="entry name" value="Piwi"/>
</dbReference>
<dbReference type="Gene3D" id="3.30.420.10">
    <property type="entry name" value="Ribonuclease H-like superfamily/Ribonuclease H"/>
    <property type="match status" value="1"/>
</dbReference>
<dbReference type="AlphaFoldDB" id="G0UVK8"/>
<feature type="region of interest" description="Disordered" evidence="2">
    <location>
        <begin position="419"/>
        <end position="490"/>
    </location>
</feature>
<dbReference type="VEuPathDB" id="TriTrypDB:TcIL3000_10_1830"/>
<feature type="compositionally biased region" description="Polar residues" evidence="2">
    <location>
        <begin position="473"/>
        <end position="484"/>
    </location>
</feature>